<keyword evidence="3" id="KW-0804">Transcription</keyword>
<dbReference type="EMBL" id="MJEH01000014">
    <property type="protein sequence ID" value="OEH93275.1"/>
    <property type="molecule type" value="Genomic_DNA"/>
</dbReference>
<name>A0A1E5LGS5_9BACI</name>
<dbReference type="SUPFAM" id="SSF51182">
    <property type="entry name" value="RmlC-like cupins"/>
    <property type="match status" value="1"/>
</dbReference>
<dbReference type="Pfam" id="PF12833">
    <property type="entry name" value="HTH_18"/>
    <property type="match status" value="1"/>
</dbReference>
<dbReference type="PANTHER" id="PTHR43280">
    <property type="entry name" value="ARAC-FAMILY TRANSCRIPTIONAL REGULATOR"/>
    <property type="match status" value="1"/>
</dbReference>
<keyword evidence="2" id="KW-0238">DNA-binding</keyword>
<feature type="domain" description="HTH araC/xylS-type" evidence="4">
    <location>
        <begin position="135"/>
        <end position="233"/>
    </location>
</feature>
<evidence type="ECO:0000313" key="6">
    <source>
        <dbReference type="Proteomes" id="UP000095209"/>
    </source>
</evidence>
<dbReference type="Gene3D" id="2.60.120.10">
    <property type="entry name" value="Jelly Rolls"/>
    <property type="match status" value="1"/>
</dbReference>
<dbReference type="SMART" id="SM00342">
    <property type="entry name" value="HTH_ARAC"/>
    <property type="match status" value="1"/>
</dbReference>
<protein>
    <submittedName>
        <fullName evidence="5">AraC family transcriptional regulator</fullName>
    </submittedName>
</protein>
<dbReference type="GO" id="GO:0043565">
    <property type="term" value="F:sequence-specific DNA binding"/>
    <property type="evidence" value="ECO:0007669"/>
    <property type="project" value="InterPro"/>
</dbReference>
<dbReference type="AlphaFoldDB" id="A0A1E5LGS5"/>
<dbReference type="STRING" id="1305675.BFG57_12820"/>
<keyword evidence="1" id="KW-0805">Transcription regulation</keyword>
<evidence type="ECO:0000259" key="4">
    <source>
        <dbReference type="PROSITE" id="PS01124"/>
    </source>
</evidence>
<proteinExistence type="predicted"/>
<organism evidence="5 6">
    <name type="scientific">Bacillus solimangrovi</name>
    <dbReference type="NCBI Taxonomy" id="1305675"/>
    <lineage>
        <taxon>Bacteria</taxon>
        <taxon>Bacillati</taxon>
        <taxon>Bacillota</taxon>
        <taxon>Bacilli</taxon>
        <taxon>Bacillales</taxon>
        <taxon>Bacillaceae</taxon>
        <taxon>Bacillus</taxon>
    </lineage>
</organism>
<dbReference type="InterPro" id="IPR009057">
    <property type="entry name" value="Homeodomain-like_sf"/>
</dbReference>
<dbReference type="InterPro" id="IPR018062">
    <property type="entry name" value="HTH_AraC-typ_CS"/>
</dbReference>
<evidence type="ECO:0000313" key="5">
    <source>
        <dbReference type="EMBL" id="OEH93275.1"/>
    </source>
</evidence>
<dbReference type="InterPro" id="IPR014710">
    <property type="entry name" value="RmlC-like_jellyroll"/>
</dbReference>
<dbReference type="PROSITE" id="PS00041">
    <property type="entry name" value="HTH_ARAC_FAMILY_1"/>
    <property type="match status" value="1"/>
</dbReference>
<evidence type="ECO:0000256" key="1">
    <source>
        <dbReference type="ARBA" id="ARBA00023015"/>
    </source>
</evidence>
<dbReference type="PROSITE" id="PS01124">
    <property type="entry name" value="HTH_ARAC_FAMILY_2"/>
    <property type="match status" value="1"/>
</dbReference>
<dbReference type="InterPro" id="IPR018060">
    <property type="entry name" value="HTH_AraC"/>
</dbReference>
<dbReference type="SUPFAM" id="SSF46689">
    <property type="entry name" value="Homeodomain-like"/>
    <property type="match status" value="2"/>
</dbReference>
<accession>A0A1E5LGS5</accession>
<evidence type="ECO:0000256" key="3">
    <source>
        <dbReference type="ARBA" id="ARBA00023163"/>
    </source>
</evidence>
<sequence>MNVSKGEKVVCEKRTYSHEFDSHQHVYGQLLFPLQGSLEIQTLRRDLQLNPDYCFYLPPECYHTFRSSERNSFLVLDMPKSYLPHHSKGMYVNLDGQWSAIRYLLMEEAKEQKGSSVALNELARYVSQKLGQSTYPSIEYIHNHFNEAITIEQLAKLEHYHPVYYSSWFEQVTGKSPKQYISDIRLQEAKRLLRETTWSVTFISHECGFSSLPSFTRWFVRLEGISPSTYRKTLN</sequence>
<reference evidence="5 6" key="1">
    <citation type="submission" date="2016-08" db="EMBL/GenBank/DDBJ databases">
        <title>Genome of Bacillus solimangrovi GH2-4.</title>
        <authorList>
            <person name="Lim S."/>
            <person name="Kim B.-C."/>
        </authorList>
    </citation>
    <scope>NUCLEOTIDE SEQUENCE [LARGE SCALE GENOMIC DNA]</scope>
    <source>
        <strain evidence="5 6">GH2-4</strain>
    </source>
</reference>
<dbReference type="GO" id="GO:0003700">
    <property type="term" value="F:DNA-binding transcription factor activity"/>
    <property type="evidence" value="ECO:0007669"/>
    <property type="project" value="InterPro"/>
</dbReference>
<keyword evidence="6" id="KW-1185">Reference proteome</keyword>
<gene>
    <name evidence="5" type="ORF">BFG57_12820</name>
</gene>
<comment type="caution">
    <text evidence="5">The sequence shown here is derived from an EMBL/GenBank/DDBJ whole genome shotgun (WGS) entry which is preliminary data.</text>
</comment>
<dbReference type="PANTHER" id="PTHR43280:SF26">
    <property type="entry name" value="ARAC-FAMILY TRANSCRIPTIONAL REGULATOR"/>
    <property type="match status" value="1"/>
</dbReference>
<dbReference type="InterPro" id="IPR011051">
    <property type="entry name" value="RmlC_Cupin_sf"/>
</dbReference>
<evidence type="ECO:0000256" key="2">
    <source>
        <dbReference type="ARBA" id="ARBA00023125"/>
    </source>
</evidence>
<dbReference type="Gene3D" id="1.10.10.60">
    <property type="entry name" value="Homeodomain-like"/>
    <property type="match status" value="2"/>
</dbReference>
<dbReference type="Proteomes" id="UP000095209">
    <property type="component" value="Unassembled WGS sequence"/>
</dbReference>